<evidence type="ECO:0000256" key="6">
    <source>
        <dbReference type="ARBA" id="ARBA00023018"/>
    </source>
</evidence>
<dbReference type="EC" id="3.1.2.22" evidence="3"/>
<protein>
    <recommendedName>
        <fullName evidence="3">palmitoyl-protein hydrolase</fullName>
        <ecNumber evidence="3">3.1.2.22</ecNumber>
    </recommendedName>
</protein>
<comment type="caution">
    <text evidence="16">The sequence shown here is derived from an EMBL/GenBank/DDBJ whole genome shotgun (WGS) entry which is preliminary data.</text>
</comment>
<evidence type="ECO:0000256" key="1">
    <source>
        <dbReference type="ARBA" id="ARBA00004238"/>
    </source>
</evidence>
<accession>A0AA88PQL5</accession>
<evidence type="ECO:0000256" key="9">
    <source>
        <dbReference type="ARBA" id="ARBA00023257"/>
    </source>
</evidence>
<keyword evidence="17" id="KW-1185">Reference proteome</keyword>
<evidence type="ECO:0000256" key="4">
    <source>
        <dbReference type="ARBA" id="ARBA00022475"/>
    </source>
</evidence>
<comment type="subcellular location">
    <subcellularLocation>
        <location evidence="2">Cell projection</location>
        <location evidence="2">Dendritic spine</location>
    </subcellularLocation>
    <subcellularLocation>
        <location evidence="1">Endosome membrane</location>
        <topology evidence="1">Lipid-anchor</topology>
        <orientation evidence="1">Cytoplasmic side</orientation>
    </subcellularLocation>
    <subcellularLocation>
        <location evidence="12">Postsynaptic density membrane</location>
    </subcellularLocation>
</comment>
<evidence type="ECO:0000256" key="8">
    <source>
        <dbReference type="ARBA" id="ARBA00023139"/>
    </source>
</evidence>
<evidence type="ECO:0000256" key="10">
    <source>
        <dbReference type="ARBA" id="ARBA00023273"/>
    </source>
</evidence>
<dbReference type="Pfam" id="PF12146">
    <property type="entry name" value="Hydrolase_4"/>
    <property type="match status" value="1"/>
</dbReference>
<evidence type="ECO:0000256" key="11">
    <source>
        <dbReference type="ARBA" id="ARBA00023288"/>
    </source>
</evidence>
<keyword evidence="8" id="KW-0564">Palmitate</keyword>
<dbReference type="GO" id="GO:0008474">
    <property type="term" value="F:palmitoyl-(protein) hydrolase activity"/>
    <property type="evidence" value="ECO:0007669"/>
    <property type="project" value="UniProtKB-EC"/>
</dbReference>
<dbReference type="GO" id="GO:0098839">
    <property type="term" value="C:postsynaptic density membrane"/>
    <property type="evidence" value="ECO:0007669"/>
    <property type="project" value="UniProtKB-SubCell"/>
</dbReference>
<dbReference type="SUPFAM" id="SSF53474">
    <property type="entry name" value="alpha/beta-Hydrolases"/>
    <property type="match status" value="1"/>
</dbReference>
<comment type="similarity">
    <text evidence="13">Belongs to the AB hydrolase superfamily. ABHD17 family.</text>
</comment>
<evidence type="ECO:0000259" key="15">
    <source>
        <dbReference type="Pfam" id="PF12146"/>
    </source>
</evidence>
<sequence>MNGLSISELCGLFCCPPCPSRIAAKLAFLPPEPTYALLPDLESTSPVTSNLGASGLRSRLGGGAGGGGGGGGVAAGVAGVAGGGVAGGGGGGGFGDRSGEGRWKLHLSERAEFQYSQRELDGTEVFLTHSSRGNRVGCMYIRCAPSARYTVLFSHGNAVDLGQMSSFYIGLGTRINCNIFSYDYSGYGVSTGKPSEKNLYADIDAAWHALRSRYGISPENIILYGQSIGTVPTVDLASRYECAAVVLHSPLTSGMRVAFPDTKKTYCFDAFPNIEKVSKITSPVLIIHGTEDEVIDFSHGLALFERCPKAVEPLWVEGAGHNDIELYSQYLERLRRFISQEVAAHLELSFLLRTPLDFTPERSECLDVHSQRCGSQKSNTDGPKHYLRGAFVVHVVGREKEREIHPPSWMVRCLSLKPADEACVYAELGVSPVDTPVSDRYVSPVRVNALEERQVKLSALSRILRQEGTHHLEDLNAPTSNLPGLLGFETASTLVISLPASSPAVYANVGPLKPGASENCIS</sequence>
<comment type="catalytic activity">
    <reaction evidence="14">
        <text>S-hexadecanoyl-L-cysteinyl-[protein] + H2O = L-cysteinyl-[protein] + hexadecanoate + H(+)</text>
        <dbReference type="Rhea" id="RHEA:19233"/>
        <dbReference type="Rhea" id="RHEA-COMP:10131"/>
        <dbReference type="Rhea" id="RHEA-COMP:11032"/>
        <dbReference type="ChEBI" id="CHEBI:7896"/>
        <dbReference type="ChEBI" id="CHEBI:15377"/>
        <dbReference type="ChEBI" id="CHEBI:15378"/>
        <dbReference type="ChEBI" id="CHEBI:29950"/>
        <dbReference type="ChEBI" id="CHEBI:74151"/>
        <dbReference type="EC" id="3.1.2.22"/>
    </reaction>
</comment>
<dbReference type="AlphaFoldDB" id="A0AA88PQL5"/>
<keyword evidence="5" id="KW-0378">Hydrolase</keyword>
<feature type="domain" description="Serine aminopeptidase S33" evidence="15">
    <location>
        <begin position="147"/>
        <end position="253"/>
    </location>
</feature>
<evidence type="ECO:0000256" key="12">
    <source>
        <dbReference type="ARBA" id="ARBA00034112"/>
    </source>
</evidence>
<keyword evidence="9" id="KW-0628">Postsynaptic cell membrane</keyword>
<dbReference type="InterPro" id="IPR029058">
    <property type="entry name" value="AB_hydrolase_fold"/>
</dbReference>
<keyword evidence="11" id="KW-0449">Lipoprotein</keyword>
<dbReference type="Proteomes" id="UP001187343">
    <property type="component" value="Unassembled WGS sequence"/>
</dbReference>
<evidence type="ECO:0000313" key="16">
    <source>
        <dbReference type="EMBL" id="KAK2900504.1"/>
    </source>
</evidence>
<keyword evidence="7" id="KW-0472">Membrane</keyword>
<evidence type="ECO:0000256" key="2">
    <source>
        <dbReference type="ARBA" id="ARBA00004552"/>
    </source>
</evidence>
<organism evidence="16 17">
    <name type="scientific">Cirrhinus molitorella</name>
    <name type="common">mud carp</name>
    <dbReference type="NCBI Taxonomy" id="172907"/>
    <lineage>
        <taxon>Eukaryota</taxon>
        <taxon>Metazoa</taxon>
        <taxon>Chordata</taxon>
        <taxon>Craniata</taxon>
        <taxon>Vertebrata</taxon>
        <taxon>Euteleostomi</taxon>
        <taxon>Actinopterygii</taxon>
        <taxon>Neopterygii</taxon>
        <taxon>Teleostei</taxon>
        <taxon>Ostariophysi</taxon>
        <taxon>Cypriniformes</taxon>
        <taxon>Cyprinidae</taxon>
        <taxon>Labeoninae</taxon>
        <taxon>Labeonini</taxon>
        <taxon>Cirrhinus</taxon>
    </lineage>
</organism>
<evidence type="ECO:0000256" key="7">
    <source>
        <dbReference type="ARBA" id="ARBA00023136"/>
    </source>
</evidence>
<name>A0AA88PQL5_9TELE</name>
<dbReference type="GO" id="GO:0010008">
    <property type="term" value="C:endosome membrane"/>
    <property type="evidence" value="ECO:0007669"/>
    <property type="project" value="UniProtKB-SubCell"/>
</dbReference>
<evidence type="ECO:0000256" key="3">
    <source>
        <dbReference type="ARBA" id="ARBA00012423"/>
    </source>
</evidence>
<dbReference type="GO" id="GO:0043197">
    <property type="term" value="C:dendritic spine"/>
    <property type="evidence" value="ECO:0007669"/>
    <property type="project" value="UniProtKB-SubCell"/>
</dbReference>
<evidence type="ECO:0000313" key="17">
    <source>
        <dbReference type="Proteomes" id="UP001187343"/>
    </source>
</evidence>
<keyword evidence="10" id="KW-0966">Cell projection</keyword>
<evidence type="ECO:0000256" key="13">
    <source>
        <dbReference type="ARBA" id="ARBA00038397"/>
    </source>
</evidence>
<keyword evidence="4" id="KW-1003">Cell membrane</keyword>
<dbReference type="GO" id="GO:0099175">
    <property type="term" value="P:regulation of postsynapse organization"/>
    <property type="evidence" value="ECO:0007669"/>
    <property type="project" value="TreeGrafter"/>
</dbReference>
<dbReference type="PANTHER" id="PTHR12277:SF52">
    <property type="entry name" value="ALPHA_BETA HYDROLASE DOMAIN-CONTAINING PROTEIN 17A"/>
    <property type="match status" value="1"/>
</dbReference>
<evidence type="ECO:0000256" key="14">
    <source>
        <dbReference type="ARBA" id="ARBA00047337"/>
    </source>
</evidence>
<proteinExistence type="inferred from homology"/>
<dbReference type="FunFam" id="3.40.50.1820:FF:000008">
    <property type="entry name" value="Alpha/beta hydrolase domain-containing protein 17B"/>
    <property type="match status" value="1"/>
</dbReference>
<dbReference type="InterPro" id="IPR022742">
    <property type="entry name" value="Hydrolase_4"/>
</dbReference>
<reference evidence="16" key="1">
    <citation type="submission" date="2023-08" db="EMBL/GenBank/DDBJ databases">
        <title>Chromosome-level Genome Assembly of mud carp (Cirrhinus molitorella).</title>
        <authorList>
            <person name="Liu H."/>
        </authorList>
    </citation>
    <scope>NUCLEOTIDE SEQUENCE</scope>
    <source>
        <strain evidence="16">Prfri</strain>
        <tissue evidence="16">Muscle</tissue>
    </source>
</reference>
<evidence type="ECO:0000256" key="5">
    <source>
        <dbReference type="ARBA" id="ARBA00022801"/>
    </source>
</evidence>
<keyword evidence="6" id="KW-0770">Synapse</keyword>
<dbReference type="EMBL" id="JAUYZG010000008">
    <property type="protein sequence ID" value="KAK2900504.1"/>
    <property type="molecule type" value="Genomic_DNA"/>
</dbReference>
<gene>
    <name evidence="16" type="ORF">Q8A67_008619</name>
</gene>
<dbReference type="PANTHER" id="PTHR12277">
    <property type="entry name" value="ALPHA/BETA HYDROLASE DOMAIN-CONTAINING PROTEIN"/>
    <property type="match status" value="1"/>
</dbReference>
<dbReference type="Gene3D" id="3.40.50.1820">
    <property type="entry name" value="alpha/beta hydrolase"/>
    <property type="match status" value="1"/>
</dbReference>